<feature type="region of interest" description="Disordered" evidence="1">
    <location>
        <begin position="22"/>
        <end position="55"/>
    </location>
</feature>
<keyword evidence="2" id="KW-1133">Transmembrane helix</keyword>
<accession>A0A9D4T1S2</accession>
<protein>
    <submittedName>
        <fullName evidence="3">Uncharacterized protein</fullName>
    </submittedName>
</protein>
<evidence type="ECO:0000256" key="2">
    <source>
        <dbReference type="SAM" id="Phobius"/>
    </source>
</evidence>
<keyword evidence="2" id="KW-0812">Transmembrane</keyword>
<organism evidence="3 4">
    <name type="scientific">Rhipicephalus sanguineus</name>
    <name type="common">Brown dog tick</name>
    <name type="synonym">Ixodes sanguineus</name>
    <dbReference type="NCBI Taxonomy" id="34632"/>
    <lineage>
        <taxon>Eukaryota</taxon>
        <taxon>Metazoa</taxon>
        <taxon>Ecdysozoa</taxon>
        <taxon>Arthropoda</taxon>
        <taxon>Chelicerata</taxon>
        <taxon>Arachnida</taxon>
        <taxon>Acari</taxon>
        <taxon>Parasitiformes</taxon>
        <taxon>Ixodida</taxon>
        <taxon>Ixodoidea</taxon>
        <taxon>Ixodidae</taxon>
        <taxon>Rhipicephalinae</taxon>
        <taxon>Rhipicephalus</taxon>
        <taxon>Rhipicephalus</taxon>
    </lineage>
</organism>
<reference evidence="3" key="2">
    <citation type="submission" date="2021-09" db="EMBL/GenBank/DDBJ databases">
        <authorList>
            <person name="Jia N."/>
            <person name="Wang J."/>
            <person name="Shi W."/>
            <person name="Du L."/>
            <person name="Sun Y."/>
            <person name="Zhan W."/>
            <person name="Jiang J."/>
            <person name="Wang Q."/>
            <person name="Zhang B."/>
            <person name="Ji P."/>
            <person name="Sakyi L.B."/>
            <person name="Cui X."/>
            <person name="Yuan T."/>
            <person name="Jiang B."/>
            <person name="Yang W."/>
            <person name="Lam T.T.-Y."/>
            <person name="Chang Q."/>
            <person name="Ding S."/>
            <person name="Wang X."/>
            <person name="Zhu J."/>
            <person name="Ruan X."/>
            <person name="Zhao L."/>
            <person name="Wei J."/>
            <person name="Que T."/>
            <person name="Du C."/>
            <person name="Cheng J."/>
            <person name="Dai P."/>
            <person name="Han X."/>
            <person name="Huang E."/>
            <person name="Gao Y."/>
            <person name="Liu J."/>
            <person name="Shao H."/>
            <person name="Ye R."/>
            <person name="Li L."/>
            <person name="Wei W."/>
            <person name="Wang X."/>
            <person name="Wang C."/>
            <person name="Huo Q."/>
            <person name="Li W."/>
            <person name="Guo W."/>
            <person name="Chen H."/>
            <person name="Chen S."/>
            <person name="Zhou L."/>
            <person name="Zhou L."/>
            <person name="Ni X."/>
            <person name="Tian J."/>
            <person name="Zhou Y."/>
            <person name="Sheng Y."/>
            <person name="Liu T."/>
            <person name="Pan Y."/>
            <person name="Xia L."/>
            <person name="Li J."/>
            <person name="Zhao F."/>
            <person name="Cao W."/>
        </authorList>
    </citation>
    <scope>NUCLEOTIDE SEQUENCE</scope>
    <source>
        <strain evidence="3">Rsan-2018</strain>
        <tissue evidence="3">Larvae</tissue>
    </source>
</reference>
<feature type="compositionally biased region" description="Basic residues" evidence="1">
    <location>
        <begin position="129"/>
        <end position="142"/>
    </location>
</feature>
<dbReference type="Proteomes" id="UP000821837">
    <property type="component" value="Chromosome 3"/>
</dbReference>
<proteinExistence type="predicted"/>
<reference evidence="3" key="1">
    <citation type="journal article" date="2020" name="Cell">
        <title>Large-Scale Comparative Analyses of Tick Genomes Elucidate Their Genetic Diversity and Vector Capacities.</title>
        <authorList>
            <consortium name="Tick Genome and Microbiome Consortium (TIGMIC)"/>
            <person name="Jia N."/>
            <person name="Wang J."/>
            <person name="Shi W."/>
            <person name="Du L."/>
            <person name="Sun Y."/>
            <person name="Zhan W."/>
            <person name="Jiang J.F."/>
            <person name="Wang Q."/>
            <person name="Zhang B."/>
            <person name="Ji P."/>
            <person name="Bell-Sakyi L."/>
            <person name="Cui X.M."/>
            <person name="Yuan T.T."/>
            <person name="Jiang B.G."/>
            <person name="Yang W.F."/>
            <person name="Lam T.T."/>
            <person name="Chang Q.C."/>
            <person name="Ding S.J."/>
            <person name="Wang X.J."/>
            <person name="Zhu J.G."/>
            <person name="Ruan X.D."/>
            <person name="Zhao L."/>
            <person name="Wei J.T."/>
            <person name="Ye R.Z."/>
            <person name="Que T.C."/>
            <person name="Du C.H."/>
            <person name="Zhou Y.H."/>
            <person name="Cheng J.X."/>
            <person name="Dai P.F."/>
            <person name="Guo W.B."/>
            <person name="Han X.H."/>
            <person name="Huang E.J."/>
            <person name="Li L.F."/>
            <person name="Wei W."/>
            <person name="Gao Y.C."/>
            <person name="Liu J.Z."/>
            <person name="Shao H.Z."/>
            <person name="Wang X."/>
            <person name="Wang C.C."/>
            <person name="Yang T.C."/>
            <person name="Huo Q.B."/>
            <person name="Li W."/>
            <person name="Chen H.Y."/>
            <person name="Chen S.E."/>
            <person name="Zhou L.G."/>
            <person name="Ni X.B."/>
            <person name="Tian J.H."/>
            <person name="Sheng Y."/>
            <person name="Liu T."/>
            <person name="Pan Y.S."/>
            <person name="Xia L.Y."/>
            <person name="Li J."/>
            <person name="Zhao F."/>
            <person name="Cao W.C."/>
        </authorList>
    </citation>
    <scope>NUCLEOTIDE SEQUENCE</scope>
    <source>
        <strain evidence="3">Rsan-2018</strain>
    </source>
</reference>
<gene>
    <name evidence="3" type="ORF">HPB52_020974</name>
</gene>
<comment type="caution">
    <text evidence="3">The sequence shown here is derived from an EMBL/GenBank/DDBJ whole genome shotgun (WGS) entry which is preliminary data.</text>
</comment>
<keyword evidence="4" id="KW-1185">Reference proteome</keyword>
<name>A0A9D4T1S2_RHISA</name>
<feature type="transmembrane region" description="Helical" evidence="2">
    <location>
        <begin position="82"/>
        <end position="103"/>
    </location>
</feature>
<sequence length="194" mass="20050">MSQPTPKNAAAPAPEEDLQAAWDLPLGEIGGGPAAATADPAGQVPNKGPDAGPQHLYTGLLGMAPIQAVAYAPPPEPPKRSLACVLVAAFGVLMGLILFYLVMHLALSIVTEHEVSTVAATNSVESIVHHVRRRGTGRPPRHRREDLLGASTEPPATSTAVTTSEAQGDEDPGRQSASSDGATDATSKETTRLN</sequence>
<keyword evidence="2" id="KW-0472">Membrane</keyword>
<evidence type="ECO:0000313" key="3">
    <source>
        <dbReference type="EMBL" id="KAH7963406.1"/>
    </source>
</evidence>
<evidence type="ECO:0000313" key="4">
    <source>
        <dbReference type="Proteomes" id="UP000821837"/>
    </source>
</evidence>
<evidence type="ECO:0000256" key="1">
    <source>
        <dbReference type="SAM" id="MobiDB-lite"/>
    </source>
</evidence>
<feature type="compositionally biased region" description="Polar residues" evidence="1">
    <location>
        <begin position="154"/>
        <end position="166"/>
    </location>
</feature>
<feature type="compositionally biased region" description="Low complexity" evidence="1">
    <location>
        <begin position="176"/>
        <end position="185"/>
    </location>
</feature>
<dbReference type="EMBL" id="JABSTV010001249">
    <property type="protein sequence ID" value="KAH7963406.1"/>
    <property type="molecule type" value="Genomic_DNA"/>
</dbReference>
<dbReference type="AlphaFoldDB" id="A0A9D4T1S2"/>
<feature type="region of interest" description="Disordered" evidence="1">
    <location>
        <begin position="129"/>
        <end position="194"/>
    </location>
</feature>